<dbReference type="EMBL" id="ML993956">
    <property type="protein sequence ID" value="KAF2201913.1"/>
    <property type="molecule type" value="Genomic_DNA"/>
</dbReference>
<reference evidence="2" key="1">
    <citation type="journal article" date="2020" name="Stud. Mycol.">
        <title>101 Dothideomycetes genomes: a test case for predicting lifestyles and emergence of pathogens.</title>
        <authorList>
            <person name="Haridas S."/>
            <person name="Albert R."/>
            <person name="Binder M."/>
            <person name="Bloem J."/>
            <person name="Labutti K."/>
            <person name="Salamov A."/>
            <person name="Andreopoulos B."/>
            <person name="Baker S."/>
            <person name="Barry K."/>
            <person name="Bills G."/>
            <person name="Bluhm B."/>
            <person name="Cannon C."/>
            <person name="Castanera R."/>
            <person name="Culley D."/>
            <person name="Daum C."/>
            <person name="Ezra D."/>
            <person name="Gonzalez J."/>
            <person name="Henrissat B."/>
            <person name="Kuo A."/>
            <person name="Liang C."/>
            <person name="Lipzen A."/>
            <person name="Lutzoni F."/>
            <person name="Magnuson J."/>
            <person name="Mondo S."/>
            <person name="Nolan M."/>
            <person name="Ohm R."/>
            <person name="Pangilinan J."/>
            <person name="Park H.-J."/>
            <person name="Ramirez L."/>
            <person name="Alfaro M."/>
            <person name="Sun H."/>
            <person name="Tritt A."/>
            <person name="Yoshinaga Y."/>
            <person name="Zwiers L.-H."/>
            <person name="Turgeon B."/>
            <person name="Goodwin S."/>
            <person name="Spatafora J."/>
            <person name="Crous P."/>
            <person name="Grigoriev I."/>
        </authorList>
    </citation>
    <scope>NUCLEOTIDE SEQUENCE</scope>
    <source>
        <strain evidence="2">ATCC 74209</strain>
    </source>
</reference>
<evidence type="ECO:0000313" key="2">
    <source>
        <dbReference type="EMBL" id="KAF2201913.1"/>
    </source>
</evidence>
<accession>A0A9P4JSS6</accession>
<dbReference type="OrthoDB" id="3789428at2759"/>
<proteinExistence type="predicted"/>
<organism evidence="2 3">
    <name type="scientific">Delitschia confertaspora ATCC 74209</name>
    <dbReference type="NCBI Taxonomy" id="1513339"/>
    <lineage>
        <taxon>Eukaryota</taxon>
        <taxon>Fungi</taxon>
        <taxon>Dikarya</taxon>
        <taxon>Ascomycota</taxon>
        <taxon>Pezizomycotina</taxon>
        <taxon>Dothideomycetes</taxon>
        <taxon>Pleosporomycetidae</taxon>
        <taxon>Pleosporales</taxon>
        <taxon>Delitschiaceae</taxon>
        <taxon>Delitschia</taxon>
    </lineage>
</organism>
<protein>
    <submittedName>
        <fullName evidence="2">Uncharacterized protein</fullName>
    </submittedName>
</protein>
<feature type="chain" id="PRO_5040418436" evidence="1">
    <location>
        <begin position="24"/>
        <end position="127"/>
    </location>
</feature>
<dbReference type="Proteomes" id="UP000799536">
    <property type="component" value="Unassembled WGS sequence"/>
</dbReference>
<name>A0A9P4JSS6_9PLEO</name>
<gene>
    <name evidence="2" type="ORF">GQ43DRAFT_471349</name>
</gene>
<evidence type="ECO:0000313" key="3">
    <source>
        <dbReference type="Proteomes" id="UP000799536"/>
    </source>
</evidence>
<dbReference type="AlphaFoldDB" id="A0A9P4JSS6"/>
<feature type="signal peptide" evidence="1">
    <location>
        <begin position="1"/>
        <end position="23"/>
    </location>
</feature>
<keyword evidence="3" id="KW-1185">Reference proteome</keyword>
<keyword evidence="1" id="KW-0732">Signal</keyword>
<evidence type="ECO:0000256" key="1">
    <source>
        <dbReference type="SAM" id="SignalP"/>
    </source>
</evidence>
<sequence>MFPLSTPTTTIALLALLLTPAHSWVVGLYSTQNSCGGDWAPDTSRGGVAHETSSCQGFGFTEIKAMNISDWDDGCKVVAYDSWQCENALDEWIKEEEKVVDGNWSCINNLMVGGNLANFEAFRYICE</sequence>
<comment type="caution">
    <text evidence="2">The sequence shown here is derived from an EMBL/GenBank/DDBJ whole genome shotgun (WGS) entry which is preliminary data.</text>
</comment>